<evidence type="ECO:0000256" key="1">
    <source>
        <dbReference type="ARBA" id="ARBA00022729"/>
    </source>
</evidence>
<dbReference type="PANTHER" id="PTHR31836:SF28">
    <property type="entry name" value="SRCR DOMAIN-CONTAINING PROTEIN-RELATED"/>
    <property type="match status" value="1"/>
</dbReference>
<dbReference type="InterPro" id="IPR051477">
    <property type="entry name" value="Expansin_CellWall"/>
</dbReference>
<reference evidence="3 4" key="1">
    <citation type="submission" date="2024-02" db="EMBL/GenBank/DDBJ databases">
        <title>Discinaceae phylogenomics.</title>
        <authorList>
            <person name="Dirks A.C."/>
            <person name="James T.Y."/>
        </authorList>
    </citation>
    <scope>NUCLEOTIDE SEQUENCE [LARGE SCALE GENOMIC DNA]</scope>
    <source>
        <strain evidence="3 4">ACD0624</strain>
    </source>
</reference>
<evidence type="ECO:0008006" key="5">
    <source>
        <dbReference type="Google" id="ProtNLM"/>
    </source>
</evidence>
<evidence type="ECO:0000313" key="4">
    <source>
        <dbReference type="Proteomes" id="UP001447188"/>
    </source>
</evidence>
<accession>A0ABR3G619</accession>
<feature type="transmembrane region" description="Helical" evidence="2">
    <location>
        <begin position="41"/>
        <end position="65"/>
    </location>
</feature>
<dbReference type="CDD" id="cd22191">
    <property type="entry name" value="DPBB_RlpA_EXP_N-like"/>
    <property type="match status" value="1"/>
</dbReference>
<name>A0ABR3G619_9PEZI</name>
<keyword evidence="2" id="KW-0472">Membrane</keyword>
<protein>
    <recommendedName>
        <fullName evidence="5">RlpA-like protein double-psi beta-barrel domain-containing protein</fullName>
    </recommendedName>
</protein>
<dbReference type="Proteomes" id="UP001447188">
    <property type="component" value="Unassembled WGS sequence"/>
</dbReference>
<dbReference type="PANTHER" id="PTHR31836">
    <property type="match status" value="1"/>
</dbReference>
<dbReference type="Gene3D" id="2.40.40.10">
    <property type="entry name" value="RlpA-like domain"/>
    <property type="match status" value="1"/>
</dbReference>
<dbReference type="InterPro" id="IPR036908">
    <property type="entry name" value="RlpA-like_sf"/>
</dbReference>
<proteinExistence type="predicted"/>
<evidence type="ECO:0000256" key="2">
    <source>
        <dbReference type="SAM" id="Phobius"/>
    </source>
</evidence>
<keyword evidence="4" id="KW-1185">Reference proteome</keyword>
<organism evidence="3 4">
    <name type="scientific">Discina gigas</name>
    <dbReference type="NCBI Taxonomy" id="1032678"/>
    <lineage>
        <taxon>Eukaryota</taxon>
        <taxon>Fungi</taxon>
        <taxon>Dikarya</taxon>
        <taxon>Ascomycota</taxon>
        <taxon>Pezizomycotina</taxon>
        <taxon>Pezizomycetes</taxon>
        <taxon>Pezizales</taxon>
        <taxon>Discinaceae</taxon>
        <taxon>Discina</taxon>
    </lineage>
</organism>
<evidence type="ECO:0000313" key="3">
    <source>
        <dbReference type="EMBL" id="KAL0631401.1"/>
    </source>
</evidence>
<keyword evidence="2" id="KW-1133">Transmembrane helix</keyword>
<sequence>MSSVEVEIEKAPPRRFPFFSLPQHLPLSKERTYFGLRRNTFLLILLGAALSLLALILGLSIGLSLRKKHSSSYIPNPSNKALQSGEATYYGPGLGACGIDSKATDAIVAVSWRVFDAVQVGGNPNTNPLCGLKVWATRVREETGKNVSVVATVVDRCTGCKPNDLDFSPTLFNVLAAEGLGRVQMSWAWL</sequence>
<keyword evidence="2" id="KW-0812">Transmembrane</keyword>
<dbReference type="EMBL" id="JBBBZM010000254">
    <property type="protein sequence ID" value="KAL0631401.1"/>
    <property type="molecule type" value="Genomic_DNA"/>
</dbReference>
<dbReference type="SUPFAM" id="SSF50685">
    <property type="entry name" value="Barwin-like endoglucanases"/>
    <property type="match status" value="1"/>
</dbReference>
<comment type="caution">
    <text evidence="3">The sequence shown here is derived from an EMBL/GenBank/DDBJ whole genome shotgun (WGS) entry which is preliminary data.</text>
</comment>
<gene>
    <name evidence="3" type="ORF">Q9L58_009733</name>
</gene>
<keyword evidence="1" id="KW-0732">Signal</keyword>